<evidence type="ECO:0000313" key="2">
    <source>
        <dbReference type="Proteomes" id="UP000620327"/>
    </source>
</evidence>
<name>A0A923SAJ4_9FIRM</name>
<dbReference type="Proteomes" id="UP000620327">
    <property type="component" value="Unassembled WGS sequence"/>
</dbReference>
<accession>A0A923SAJ4</accession>
<protein>
    <submittedName>
        <fullName evidence="1">Uncharacterized protein</fullName>
    </submittedName>
</protein>
<proteinExistence type="predicted"/>
<dbReference type="RefSeq" id="WP_148337152.1">
    <property type="nucleotide sequence ID" value="NZ_JACOQI010000005.1"/>
</dbReference>
<dbReference type="AlphaFoldDB" id="A0A923SAJ4"/>
<evidence type="ECO:0000313" key="1">
    <source>
        <dbReference type="EMBL" id="MBC5770077.1"/>
    </source>
</evidence>
<keyword evidence="2" id="KW-1185">Reference proteome</keyword>
<reference evidence="1" key="1">
    <citation type="submission" date="2020-08" db="EMBL/GenBank/DDBJ databases">
        <title>Genome public.</title>
        <authorList>
            <person name="Liu C."/>
            <person name="Sun Q."/>
        </authorList>
    </citation>
    <scope>NUCLEOTIDE SEQUENCE</scope>
    <source>
        <strain evidence="1">BX15</strain>
    </source>
</reference>
<comment type="caution">
    <text evidence="1">The sequence shown here is derived from an EMBL/GenBank/DDBJ whole genome shotgun (WGS) entry which is preliminary data.</text>
</comment>
<dbReference type="EMBL" id="JACOQI010000005">
    <property type="protein sequence ID" value="MBC5770077.1"/>
    <property type="molecule type" value="Genomic_DNA"/>
</dbReference>
<gene>
    <name evidence="1" type="ORF">H8Z83_07010</name>
</gene>
<organism evidence="1 2">
    <name type="scientific">Dysosmobacter segnis</name>
    <dbReference type="NCBI Taxonomy" id="2763042"/>
    <lineage>
        <taxon>Bacteria</taxon>
        <taxon>Bacillati</taxon>
        <taxon>Bacillota</taxon>
        <taxon>Clostridia</taxon>
        <taxon>Eubacteriales</taxon>
        <taxon>Oscillospiraceae</taxon>
        <taxon>Dysosmobacter</taxon>
    </lineage>
</organism>
<sequence length="201" mass="23257">MTSDSTPVFALEKEALKTEIETGLQVGVDHLEDKPMKRKPVEKYHNTRYLLKQYRKVAYAIQISESDMNVRMEMEHGTRLSTLEVNAELAGVDLSGSKLEGYARTVIRSKNMLQIIKNALNTVRLDPDHGELMYQILYLTYFSERKLANREAILAELERIGFQMSMVTYHSYLNMAIKAIDRILWGYTARDCMEIIKQFLP</sequence>